<dbReference type="EMBL" id="FCNW02000069">
    <property type="protein sequence ID" value="SAL65592.1"/>
    <property type="molecule type" value="Genomic_DNA"/>
</dbReference>
<dbReference type="Proteomes" id="UP000054977">
    <property type="component" value="Unassembled WGS sequence"/>
</dbReference>
<name>A0A158J9M1_9BURK</name>
<proteinExistence type="predicted"/>
<comment type="caution">
    <text evidence="1">The sequence shown here is derived from an EMBL/GenBank/DDBJ whole genome shotgun (WGS) entry which is preliminary data.</text>
</comment>
<evidence type="ECO:0000313" key="1">
    <source>
        <dbReference type="EMBL" id="SAL65592.1"/>
    </source>
</evidence>
<organism evidence="1 2">
    <name type="scientific">Caballeronia humi</name>
    <dbReference type="NCBI Taxonomy" id="326474"/>
    <lineage>
        <taxon>Bacteria</taxon>
        <taxon>Pseudomonadati</taxon>
        <taxon>Pseudomonadota</taxon>
        <taxon>Betaproteobacteria</taxon>
        <taxon>Burkholderiales</taxon>
        <taxon>Burkholderiaceae</taxon>
        <taxon>Caballeronia</taxon>
    </lineage>
</organism>
<keyword evidence="2" id="KW-1185">Reference proteome</keyword>
<dbReference type="STRING" id="326474.AWB65_06212"/>
<dbReference type="SUPFAM" id="SSF53335">
    <property type="entry name" value="S-adenosyl-L-methionine-dependent methyltransferases"/>
    <property type="match status" value="1"/>
</dbReference>
<dbReference type="Gene3D" id="3.40.50.150">
    <property type="entry name" value="Vaccinia Virus protein VP39"/>
    <property type="match status" value="1"/>
</dbReference>
<protein>
    <submittedName>
        <fullName evidence="1">Spermidine synthase-like protein</fullName>
    </submittedName>
</protein>
<gene>
    <name evidence="1" type="ORF">AWB65_06212</name>
</gene>
<dbReference type="AlphaFoldDB" id="A0A158J9M1"/>
<accession>A0A158J9M1</accession>
<dbReference type="InterPro" id="IPR029063">
    <property type="entry name" value="SAM-dependent_MTases_sf"/>
</dbReference>
<evidence type="ECO:0000313" key="2">
    <source>
        <dbReference type="Proteomes" id="UP000054977"/>
    </source>
</evidence>
<reference evidence="1" key="1">
    <citation type="submission" date="2016-01" db="EMBL/GenBank/DDBJ databases">
        <authorList>
            <person name="Peeters C."/>
        </authorList>
    </citation>
    <scope>NUCLEOTIDE SEQUENCE [LARGE SCALE GENOMIC DNA]</scope>
    <source>
        <strain evidence="1">LMG 22934</strain>
    </source>
</reference>
<sequence length="139" mass="15754">MATRMRFQENIGLSADHNQFGQALAQSGSKYGAPVVREGLFTRSLYVDAFGIQSSMRRSDPLTLDLSYSRAMMSFQLFHPDPKDILIVGLGGRSLSKYCFHKLPSSRTTTVEIDDRVISLREWFSHRSQKDSKSCMPTR</sequence>